<dbReference type="Gene3D" id="1.10.760.10">
    <property type="entry name" value="Cytochrome c-like domain"/>
    <property type="match status" value="1"/>
</dbReference>
<keyword evidence="2 6" id="KW-0349">Heme</keyword>
<dbReference type="PANTHER" id="PTHR33751:SF9">
    <property type="entry name" value="CYTOCHROME C4"/>
    <property type="match status" value="1"/>
</dbReference>
<keyword evidence="3 6" id="KW-0479">Metal-binding</keyword>
<evidence type="ECO:0000256" key="1">
    <source>
        <dbReference type="ARBA" id="ARBA00022448"/>
    </source>
</evidence>
<dbReference type="EMBL" id="MSYM01000016">
    <property type="protein sequence ID" value="OLP05458.1"/>
    <property type="molecule type" value="Genomic_DNA"/>
</dbReference>
<proteinExistence type="predicted"/>
<accession>A0A1Q8YBN1</accession>
<sequence length="146" mass="15143">MGPLIMKKPFSSWLGAGVLTAGALAVALVQASNASEPKVPLALSMQRLAATKTITEPAASTVVAGEAMAHSCAGCHGTLGRLGDEYFMPLAGMPQGQFVRTMVDFREGKRPGTLMGLVAHAFSDAELKAMAVYFAAVKPLPEGVKP</sequence>
<evidence type="ECO:0000256" key="6">
    <source>
        <dbReference type="PROSITE-ProRule" id="PRU00433"/>
    </source>
</evidence>
<keyword evidence="5 6" id="KW-0408">Iron</keyword>
<dbReference type="PROSITE" id="PS51007">
    <property type="entry name" value="CYTC"/>
    <property type="match status" value="1"/>
</dbReference>
<dbReference type="GO" id="GO:0020037">
    <property type="term" value="F:heme binding"/>
    <property type="evidence" value="ECO:0007669"/>
    <property type="project" value="InterPro"/>
</dbReference>
<evidence type="ECO:0000313" key="9">
    <source>
        <dbReference type="Proteomes" id="UP000185911"/>
    </source>
</evidence>
<evidence type="ECO:0000256" key="4">
    <source>
        <dbReference type="ARBA" id="ARBA00022982"/>
    </source>
</evidence>
<dbReference type="AlphaFoldDB" id="A0A1Q8YBN1"/>
<protein>
    <submittedName>
        <fullName evidence="8">Putative cytochrome c</fullName>
    </submittedName>
</protein>
<keyword evidence="1" id="KW-0813">Transport</keyword>
<evidence type="ECO:0000256" key="5">
    <source>
        <dbReference type="ARBA" id="ARBA00023004"/>
    </source>
</evidence>
<gene>
    <name evidence="8" type="ORF">BLL52_3125</name>
</gene>
<evidence type="ECO:0000259" key="7">
    <source>
        <dbReference type="PROSITE" id="PS51007"/>
    </source>
</evidence>
<organism evidence="8 9">
    <name type="scientific">Rhodoferax antarcticus ANT.BR</name>
    <dbReference type="NCBI Taxonomy" id="1111071"/>
    <lineage>
        <taxon>Bacteria</taxon>
        <taxon>Pseudomonadati</taxon>
        <taxon>Pseudomonadota</taxon>
        <taxon>Betaproteobacteria</taxon>
        <taxon>Burkholderiales</taxon>
        <taxon>Comamonadaceae</taxon>
        <taxon>Rhodoferax</taxon>
    </lineage>
</organism>
<dbReference type="GO" id="GO:0046872">
    <property type="term" value="F:metal ion binding"/>
    <property type="evidence" value="ECO:0007669"/>
    <property type="project" value="UniProtKB-KW"/>
</dbReference>
<dbReference type="InterPro" id="IPR050597">
    <property type="entry name" value="Cytochrome_c_Oxidase_Subunit"/>
</dbReference>
<dbReference type="PANTHER" id="PTHR33751">
    <property type="entry name" value="CBB3-TYPE CYTOCHROME C OXIDASE SUBUNIT FIXP"/>
    <property type="match status" value="1"/>
</dbReference>
<dbReference type="SUPFAM" id="SSF46626">
    <property type="entry name" value="Cytochrome c"/>
    <property type="match status" value="1"/>
</dbReference>
<keyword evidence="9" id="KW-1185">Reference proteome</keyword>
<evidence type="ECO:0000256" key="2">
    <source>
        <dbReference type="ARBA" id="ARBA00022617"/>
    </source>
</evidence>
<dbReference type="InterPro" id="IPR009056">
    <property type="entry name" value="Cyt_c-like_dom"/>
</dbReference>
<dbReference type="InterPro" id="IPR036909">
    <property type="entry name" value="Cyt_c-like_dom_sf"/>
</dbReference>
<keyword evidence="4" id="KW-0249">Electron transport</keyword>
<feature type="domain" description="Cytochrome c" evidence="7">
    <location>
        <begin position="60"/>
        <end position="138"/>
    </location>
</feature>
<evidence type="ECO:0000256" key="3">
    <source>
        <dbReference type="ARBA" id="ARBA00022723"/>
    </source>
</evidence>
<name>A0A1Q8YBN1_9BURK</name>
<evidence type="ECO:0000313" key="8">
    <source>
        <dbReference type="EMBL" id="OLP05458.1"/>
    </source>
</evidence>
<dbReference type="Proteomes" id="UP000185911">
    <property type="component" value="Unassembled WGS sequence"/>
</dbReference>
<comment type="caution">
    <text evidence="8">The sequence shown here is derived from an EMBL/GenBank/DDBJ whole genome shotgun (WGS) entry which is preliminary data.</text>
</comment>
<dbReference type="GO" id="GO:0009055">
    <property type="term" value="F:electron transfer activity"/>
    <property type="evidence" value="ECO:0007669"/>
    <property type="project" value="InterPro"/>
</dbReference>
<dbReference type="STRING" id="81479.RA876_09675"/>
<reference evidence="8 9" key="1">
    <citation type="submission" date="2017-01" db="EMBL/GenBank/DDBJ databases">
        <title>Genome sequence of Rhodoferax antarcticus ANT.BR, a psychrophilic purple nonsulfur bacterium from an Antarctic microbial mat.</title>
        <authorList>
            <person name="Baker J."/>
            <person name="Riester C."/>
            <person name="Skinner B."/>
            <person name="Newell A."/>
            <person name="Swingley W."/>
            <person name="Madigan M."/>
            <person name="Jung D."/>
            <person name="Asao M."/>
            <person name="Chen M."/>
            <person name="Loughlin P."/>
            <person name="Pan H."/>
            <person name="Lin S."/>
            <person name="Li N."/>
            <person name="Shaw J."/>
            <person name="Prado M."/>
            <person name="Sherman C."/>
            <person name="Li X."/>
            <person name="Tang J."/>
            <person name="Blankenship R."/>
            <person name="Zhao T."/>
            <person name="Touchman J."/>
            <person name="Sattley M."/>
        </authorList>
    </citation>
    <scope>NUCLEOTIDE SEQUENCE [LARGE SCALE GENOMIC DNA]</scope>
    <source>
        <strain evidence="8 9">ANT.BR</strain>
    </source>
</reference>